<reference evidence="3" key="2">
    <citation type="submission" date="2011-06" db="EMBL/GenBank/DDBJ databases">
        <title>The complete genome sequence of Alicyclobacillus acidocaldarius sp. Tc-4-1.</title>
        <authorList>
            <person name="Chen Y."/>
            <person name="He Y."/>
            <person name="Dong Z."/>
            <person name="Hu S."/>
        </authorList>
    </citation>
    <scope>NUCLEOTIDE SEQUENCE [LARGE SCALE GENOMIC DNA]</scope>
    <source>
        <strain evidence="3">Tc-4-1</strain>
    </source>
</reference>
<proteinExistence type="predicted"/>
<evidence type="ECO:0000313" key="3">
    <source>
        <dbReference type="Proteomes" id="UP000000292"/>
    </source>
</evidence>
<evidence type="ECO:0000313" key="2">
    <source>
        <dbReference type="EMBL" id="AEJ44234.1"/>
    </source>
</evidence>
<dbReference type="KEGG" id="aad:TC41_2333"/>
<dbReference type="AlphaFoldDB" id="F8IG81"/>
<sequence>MMSDIQYVISVIVYEDGHCDVMWDSSVPMEHCYEALKQVTDDMAAALGPKPPAPQNQRAKILRLK</sequence>
<dbReference type="EMBL" id="CP002902">
    <property type="protein sequence ID" value="AEJ44234.1"/>
    <property type="molecule type" value="Genomic_DNA"/>
</dbReference>
<evidence type="ECO:0000256" key="1">
    <source>
        <dbReference type="SAM" id="MobiDB-lite"/>
    </source>
</evidence>
<name>F8IG81_ALIAT</name>
<feature type="region of interest" description="Disordered" evidence="1">
    <location>
        <begin position="45"/>
        <end position="65"/>
    </location>
</feature>
<reference evidence="2 3" key="1">
    <citation type="journal article" date="2011" name="J. Bacteriol.">
        <title>Complete Genome Sequence of Alicyclobacillus acidocaldarius Strain Tc-4-1.</title>
        <authorList>
            <person name="Chen Y."/>
            <person name="He Y."/>
            <person name="Zhang B."/>
            <person name="Yang J."/>
            <person name="Li W."/>
            <person name="Dong Z."/>
            <person name="Hu S."/>
        </authorList>
    </citation>
    <scope>NUCLEOTIDE SEQUENCE [LARGE SCALE GENOMIC DNA]</scope>
    <source>
        <strain evidence="2 3">Tc-4-1</strain>
    </source>
</reference>
<dbReference type="HOGENOM" id="CLU_2857708_0_0_9"/>
<gene>
    <name evidence="2" type="ordered locus">TC41_2333</name>
</gene>
<dbReference type="PATRIC" id="fig|1048834.4.peg.2208"/>
<organism evidence="2 3">
    <name type="scientific">Alicyclobacillus acidocaldarius (strain Tc-4-1)</name>
    <name type="common">Bacillus acidocaldarius</name>
    <dbReference type="NCBI Taxonomy" id="1048834"/>
    <lineage>
        <taxon>Bacteria</taxon>
        <taxon>Bacillati</taxon>
        <taxon>Bacillota</taxon>
        <taxon>Bacilli</taxon>
        <taxon>Bacillales</taxon>
        <taxon>Alicyclobacillaceae</taxon>
        <taxon>Alicyclobacillus</taxon>
    </lineage>
</organism>
<protein>
    <submittedName>
        <fullName evidence="2">Uncharacterized protein</fullName>
    </submittedName>
</protein>
<dbReference type="Proteomes" id="UP000000292">
    <property type="component" value="Chromosome"/>
</dbReference>
<accession>F8IG81</accession>